<feature type="region of interest" description="Disordered" evidence="11">
    <location>
        <begin position="156"/>
        <end position="295"/>
    </location>
</feature>
<name>A0AAV9JUB8_9PEZI</name>
<feature type="compositionally biased region" description="Basic and acidic residues" evidence="11">
    <location>
        <begin position="266"/>
        <end position="279"/>
    </location>
</feature>
<dbReference type="GO" id="GO:0006335">
    <property type="term" value="P:DNA replication-dependent chromatin assembly"/>
    <property type="evidence" value="ECO:0007669"/>
    <property type="project" value="TreeGrafter"/>
</dbReference>
<keyword evidence="9" id="KW-0539">Nucleus</keyword>
<feature type="compositionally biased region" description="Low complexity" evidence="11">
    <location>
        <begin position="283"/>
        <end position="295"/>
    </location>
</feature>
<dbReference type="GO" id="GO:0005634">
    <property type="term" value="C:nucleus"/>
    <property type="evidence" value="ECO:0007669"/>
    <property type="project" value="UniProtKB-SubCell"/>
</dbReference>
<organism evidence="12 13">
    <name type="scientific">Oleoguttula mirabilis</name>
    <dbReference type="NCBI Taxonomy" id="1507867"/>
    <lineage>
        <taxon>Eukaryota</taxon>
        <taxon>Fungi</taxon>
        <taxon>Dikarya</taxon>
        <taxon>Ascomycota</taxon>
        <taxon>Pezizomycotina</taxon>
        <taxon>Dothideomycetes</taxon>
        <taxon>Dothideomycetidae</taxon>
        <taxon>Mycosphaerellales</taxon>
        <taxon>Teratosphaeriaceae</taxon>
        <taxon>Oleoguttula</taxon>
    </lineage>
</organism>
<evidence type="ECO:0000256" key="11">
    <source>
        <dbReference type="SAM" id="MobiDB-lite"/>
    </source>
</evidence>
<dbReference type="FunFam" id="2.60.40.1490:FF:000001">
    <property type="entry name" value="Histone chaperone ASF1"/>
    <property type="match status" value="1"/>
</dbReference>
<dbReference type="InterPro" id="IPR036747">
    <property type="entry name" value="ASF1-like_sf"/>
</dbReference>
<comment type="caution">
    <text evidence="12">The sequence shown here is derived from an EMBL/GenBank/DDBJ whole genome shotgun (WGS) entry which is preliminary data.</text>
</comment>
<keyword evidence="6" id="KW-0805">Transcription regulation</keyword>
<evidence type="ECO:0000256" key="8">
    <source>
        <dbReference type="ARBA" id="ARBA00023186"/>
    </source>
</evidence>
<dbReference type="SUPFAM" id="SSF101546">
    <property type="entry name" value="ASF1-like"/>
    <property type="match status" value="1"/>
</dbReference>
<proteinExistence type="inferred from homology"/>
<dbReference type="Gene3D" id="2.60.40.1490">
    <property type="entry name" value="Histone chaperone ASF1-like"/>
    <property type="match status" value="1"/>
</dbReference>
<feature type="compositionally biased region" description="Low complexity" evidence="11">
    <location>
        <begin position="194"/>
        <end position="204"/>
    </location>
</feature>
<dbReference type="GO" id="GO:0042393">
    <property type="term" value="F:histone binding"/>
    <property type="evidence" value="ECO:0007669"/>
    <property type="project" value="InterPro"/>
</dbReference>
<comment type="subunit">
    <text evidence="4">Interacts with histone H3 and histone H4.</text>
</comment>
<evidence type="ECO:0000256" key="4">
    <source>
        <dbReference type="ARBA" id="ARBA00011705"/>
    </source>
</evidence>
<evidence type="ECO:0000256" key="7">
    <source>
        <dbReference type="ARBA" id="ARBA00023163"/>
    </source>
</evidence>
<dbReference type="Proteomes" id="UP001324427">
    <property type="component" value="Unassembled WGS sequence"/>
</dbReference>
<dbReference type="GO" id="GO:0000785">
    <property type="term" value="C:chromatin"/>
    <property type="evidence" value="ECO:0007669"/>
    <property type="project" value="TreeGrafter"/>
</dbReference>
<evidence type="ECO:0000313" key="12">
    <source>
        <dbReference type="EMBL" id="KAK4549288.1"/>
    </source>
</evidence>
<accession>A0AAV9JUB8</accession>
<evidence type="ECO:0000313" key="13">
    <source>
        <dbReference type="Proteomes" id="UP001324427"/>
    </source>
</evidence>
<dbReference type="InterPro" id="IPR017282">
    <property type="entry name" value="Hist_deposition_Asf1"/>
</dbReference>
<sequence length="295" mass="32826">MATVSLLNVAVRNNPAPFKSPYEFEITFECLEPLQKDLEWKLTYVGSATSSEHDQELDSLLVGPIPVGVNKFVFEADPPQINRIPDTEILGVTVILLSCSYDEREFVRVGYYVNNEYEDEALANEPPAKPVYEKIRRNILAEKPRVTRFAIKWDSDETAPAEFPPEQPDVDAQEDDAGTYGADEEDEDEEGGEAPELVEGGEAATVKVETGEDADMEGVEANIKEEDDDEDAGSEDLEDESEDDEDELEDDEAEEEGEGDANGAENGDHEMEMDHEGQHAAEQQPIQQQQDVMVH</sequence>
<evidence type="ECO:0000256" key="3">
    <source>
        <dbReference type="ARBA" id="ARBA00006051"/>
    </source>
</evidence>
<keyword evidence="13" id="KW-1185">Reference proteome</keyword>
<feature type="compositionally biased region" description="Acidic residues" evidence="11">
    <location>
        <begin position="168"/>
        <end position="193"/>
    </location>
</feature>
<dbReference type="GO" id="GO:0006334">
    <property type="term" value="P:nucleosome assembly"/>
    <property type="evidence" value="ECO:0007669"/>
    <property type="project" value="InterPro"/>
</dbReference>
<dbReference type="EMBL" id="JAVFHQ010000005">
    <property type="protein sequence ID" value="KAK4549288.1"/>
    <property type="molecule type" value="Genomic_DNA"/>
</dbReference>
<keyword evidence="7" id="KW-0804">Transcription</keyword>
<dbReference type="AlphaFoldDB" id="A0AAV9JUB8"/>
<dbReference type="Pfam" id="PF04729">
    <property type="entry name" value="ASF1_hist_chap"/>
    <property type="match status" value="1"/>
</dbReference>
<feature type="compositionally biased region" description="Acidic residues" evidence="11">
    <location>
        <begin position="225"/>
        <end position="259"/>
    </location>
</feature>
<evidence type="ECO:0000256" key="2">
    <source>
        <dbReference type="ARBA" id="ARBA00004123"/>
    </source>
</evidence>
<dbReference type="PANTHER" id="PTHR12040:SF0">
    <property type="entry name" value="HISTONE CHAPERONE ASF1"/>
    <property type="match status" value="1"/>
</dbReference>
<comment type="function">
    <text evidence="1 10">Histone chaperone that facilitates histone deposition and histone exchange and removal during nucleosome assembly and disassembly.</text>
</comment>
<protein>
    <recommendedName>
        <fullName evidence="10">Histone chaperone</fullName>
    </recommendedName>
</protein>
<dbReference type="PIRSF" id="PIRSF037759">
    <property type="entry name" value="Histone_Asf1"/>
    <property type="match status" value="1"/>
</dbReference>
<comment type="subcellular location">
    <subcellularLocation>
        <location evidence="2 10">Nucleus</location>
    </subcellularLocation>
</comment>
<gene>
    <name evidence="12" type="primary">ASF1</name>
    <name evidence="12" type="ORF">LTR36_007747</name>
</gene>
<dbReference type="PANTHER" id="PTHR12040">
    <property type="entry name" value="ANTI-SILENCING PROTEIN 1"/>
    <property type="match status" value="1"/>
</dbReference>
<evidence type="ECO:0000256" key="9">
    <source>
        <dbReference type="ARBA" id="ARBA00023242"/>
    </source>
</evidence>
<dbReference type="GO" id="GO:0006337">
    <property type="term" value="P:nucleosome disassembly"/>
    <property type="evidence" value="ECO:0007669"/>
    <property type="project" value="InterPro"/>
</dbReference>
<reference evidence="12 13" key="1">
    <citation type="submission" date="2021-11" db="EMBL/GenBank/DDBJ databases">
        <title>Black yeast isolated from Biological Soil Crust.</title>
        <authorList>
            <person name="Kurbessoian T."/>
        </authorList>
    </citation>
    <scope>NUCLEOTIDE SEQUENCE [LARGE SCALE GENOMIC DNA]</scope>
    <source>
        <strain evidence="12 13">CCFEE 5522</strain>
    </source>
</reference>
<keyword evidence="8" id="KW-0143">Chaperone</keyword>
<evidence type="ECO:0000256" key="6">
    <source>
        <dbReference type="ARBA" id="ARBA00023015"/>
    </source>
</evidence>
<dbReference type="InterPro" id="IPR006818">
    <property type="entry name" value="ASF1-like"/>
</dbReference>
<evidence type="ECO:0000256" key="1">
    <source>
        <dbReference type="ARBA" id="ARBA00003961"/>
    </source>
</evidence>
<keyword evidence="5" id="KW-0156">Chromatin regulator</keyword>
<evidence type="ECO:0000256" key="5">
    <source>
        <dbReference type="ARBA" id="ARBA00022853"/>
    </source>
</evidence>
<evidence type="ECO:0000256" key="10">
    <source>
        <dbReference type="PIRNR" id="PIRNR037759"/>
    </source>
</evidence>
<comment type="similarity">
    <text evidence="3 10">Belongs to the ASF1 family.</text>
</comment>